<evidence type="ECO:0000313" key="1">
    <source>
        <dbReference type="EMBL" id="PIP60728.1"/>
    </source>
</evidence>
<reference evidence="1 2" key="1">
    <citation type="submission" date="2017-09" db="EMBL/GenBank/DDBJ databases">
        <title>Depth-based differentiation of microbial function through sediment-hosted aquifers and enrichment of novel symbionts in the deep terrestrial subsurface.</title>
        <authorList>
            <person name="Probst A.J."/>
            <person name="Ladd B."/>
            <person name="Jarett J.K."/>
            <person name="Geller-Mcgrath D.E."/>
            <person name="Sieber C.M."/>
            <person name="Emerson J.B."/>
            <person name="Anantharaman K."/>
            <person name="Thomas B.C."/>
            <person name="Malmstrom R."/>
            <person name="Stieglmeier M."/>
            <person name="Klingl A."/>
            <person name="Woyke T."/>
            <person name="Ryan C.M."/>
            <person name="Banfield J.F."/>
        </authorList>
    </citation>
    <scope>NUCLEOTIDE SEQUENCE [LARGE SCALE GENOMIC DNA]</scope>
    <source>
        <strain evidence="1">CG22_combo_CG10-13_8_21_14_all_47_17</strain>
    </source>
</reference>
<dbReference type="AlphaFoldDB" id="A0A2H0BUQ9"/>
<protein>
    <submittedName>
        <fullName evidence="1">Uncharacterized protein</fullName>
    </submittedName>
</protein>
<dbReference type="EMBL" id="PCSZ01000038">
    <property type="protein sequence ID" value="PIP60728.1"/>
    <property type="molecule type" value="Genomic_DNA"/>
</dbReference>
<organism evidence="1 2">
    <name type="scientific">Candidatus Uhrbacteria bacterium CG22_combo_CG10-13_8_21_14_all_47_17</name>
    <dbReference type="NCBI Taxonomy" id="1975041"/>
    <lineage>
        <taxon>Bacteria</taxon>
        <taxon>Candidatus Uhriibacteriota</taxon>
    </lineage>
</organism>
<accession>A0A2H0BUQ9</accession>
<proteinExistence type="predicted"/>
<comment type="caution">
    <text evidence="1">The sequence shown here is derived from an EMBL/GenBank/DDBJ whole genome shotgun (WGS) entry which is preliminary data.</text>
</comment>
<dbReference type="Proteomes" id="UP000231581">
    <property type="component" value="Unassembled WGS sequence"/>
</dbReference>
<evidence type="ECO:0000313" key="2">
    <source>
        <dbReference type="Proteomes" id="UP000231581"/>
    </source>
</evidence>
<sequence>MAIDQPIDENIKKLYVITFLYSPLSRVIIASDRGIEQEEEETKMGKRATSQEIANLLHLIEVGRVSQEMVRRIIDEQSHDLARIYRVTIQSTTQPTYIQISKTYEWSSCWGEESSHIELHESLQGITPPVGELQILVKSFPSDIRTEEVLAWAKENGYRVLFPHERERFLKKFPELQLQQKLWMVDLGSFARLCHERYVPVSAEEHSLERSPFHRDWPVGFHFLFAAVQPPSLGS</sequence>
<gene>
    <name evidence="1" type="ORF">COX00_01720</name>
</gene>
<name>A0A2H0BUQ9_9BACT</name>